<keyword evidence="1" id="KW-1185">Reference proteome</keyword>
<dbReference type="WBParaSite" id="PSU_v2.g6066.t1">
    <property type="protein sequence ID" value="PSU_v2.g6066.t1"/>
    <property type="gene ID" value="PSU_v2.g6066"/>
</dbReference>
<name>A0A914Z1S5_9BILA</name>
<organism evidence="1 2">
    <name type="scientific">Panagrolaimus superbus</name>
    <dbReference type="NCBI Taxonomy" id="310955"/>
    <lineage>
        <taxon>Eukaryota</taxon>
        <taxon>Metazoa</taxon>
        <taxon>Ecdysozoa</taxon>
        <taxon>Nematoda</taxon>
        <taxon>Chromadorea</taxon>
        <taxon>Rhabditida</taxon>
        <taxon>Tylenchina</taxon>
        <taxon>Panagrolaimomorpha</taxon>
        <taxon>Panagrolaimoidea</taxon>
        <taxon>Panagrolaimidae</taxon>
        <taxon>Panagrolaimus</taxon>
    </lineage>
</organism>
<dbReference type="Proteomes" id="UP000887577">
    <property type="component" value="Unplaced"/>
</dbReference>
<reference evidence="2" key="1">
    <citation type="submission" date="2022-11" db="UniProtKB">
        <authorList>
            <consortium name="WormBaseParasite"/>
        </authorList>
    </citation>
    <scope>IDENTIFICATION</scope>
</reference>
<sequence length="504" mass="57722">MSETSWIQIDDDDDDPVEVINDSSLPIPPKQKKIPTLYHQCSRLVGKTSRRVTRDAIDGSSKVVQDTFLKCLDKETISGALVKLPKLINDVSHRNWVPSKFLETSFPLLGIDYKVNEKEKKCNGENILSLMEEFESTRITPEATKFADTWHSLQTYIQKTAEFEACSITPVIPKSGRGLSLKLRKPVKSTSSSSQLTKFMMKQSSTSAHFADMNAFYIAAMVNAYQEKDVISVPPPHMIINDKIQELNSAKDILEPIVKKEKKEKLPKIKKGRYPGKTKKCLRRRQPRKRFDPYGSSNPVCLEHECLRGEKTTPADLISLKLRKLKPETARIKPANPLTTAFCDAPWFRKQLKTGNFSKPIPLVEEKNRIGCGKRSLLERKLNAKAALCVHQPIPMPVSLPLFAPATPWTDEFPDNYDEYYEEYKQYVVNSHDNYRSKEENNWKDYHTEIKQNFNNPFNDYEVIQQLNLGKTAINTFSQELKEHSIERDKRLASLLQNASIKSQ</sequence>
<evidence type="ECO:0000313" key="1">
    <source>
        <dbReference type="Proteomes" id="UP000887577"/>
    </source>
</evidence>
<accession>A0A914Z1S5</accession>
<dbReference type="AlphaFoldDB" id="A0A914Z1S5"/>
<protein>
    <submittedName>
        <fullName evidence="2">Uncharacterized protein</fullName>
    </submittedName>
</protein>
<proteinExistence type="predicted"/>
<evidence type="ECO:0000313" key="2">
    <source>
        <dbReference type="WBParaSite" id="PSU_v2.g6066.t1"/>
    </source>
</evidence>